<dbReference type="GO" id="GO:0015483">
    <property type="term" value="F:long-chain fatty acid transporting porin activity"/>
    <property type="evidence" value="ECO:0007669"/>
    <property type="project" value="TreeGrafter"/>
</dbReference>
<keyword evidence="9" id="KW-1185">Reference proteome</keyword>
<dbReference type="EMBL" id="NGJN01000002">
    <property type="protein sequence ID" value="OZV69723.1"/>
    <property type="molecule type" value="Genomic_DNA"/>
</dbReference>
<organism evidence="8 9">
    <name type="scientific">Winogradskyella aurantia</name>
    <dbReference type="NCBI Taxonomy" id="1915063"/>
    <lineage>
        <taxon>Bacteria</taxon>
        <taxon>Pseudomonadati</taxon>
        <taxon>Bacteroidota</taxon>
        <taxon>Flavobacteriia</taxon>
        <taxon>Flavobacteriales</taxon>
        <taxon>Flavobacteriaceae</taxon>
        <taxon>Winogradskyella</taxon>
    </lineage>
</organism>
<evidence type="ECO:0000256" key="5">
    <source>
        <dbReference type="ARBA" id="ARBA00022729"/>
    </source>
</evidence>
<accession>A0A265UWN2</accession>
<evidence type="ECO:0000256" key="2">
    <source>
        <dbReference type="ARBA" id="ARBA00008163"/>
    </source>
</evidence>
<keyword evidence="4" id="KW-0812">Transmembrane</keyword>
<keyword evidence="6" id="KW-0472">Membrane</keyword>
<evidence type="ECO:0000256" key="7">
    <source>
        <dbReference type="ARBA" id="ARBA00023237"/>
    </source>
</evidence>
<dbReference type="PANTHER" id="PTHR35093:SF8">
    <property type="entry name" value="OUTER MEMBRANE PROTEIN NMB0088-RELATED"/>
    <property type="match status" value="1"/>
</dbReference>
<dbReference type="Gene3D" id="2.40.160.60">
    <property type="entry name" value="Outer membrane protein transport protein (OMPP1/FadL/TodX)"/>
    <property type="match status" value="1"/>
</dbReference>
<comment type="subcellular location">
    <subcellularLocation>
        <location evidence="1">Cell outer membrane</location>
        <topology evidence="1">Multi-pass membrane protein</topology>
    </subcellularLocation>
</comment>
<keyword evidence="3" id="KW-1134">Transmembrane beta strand</keyword>
<protein>
    <submittedName>
        <fullName evidence="8">Hydrocarbon degradation protein</fullName>
    </submittedName>
</protein>
<comment type="similarity">
    <text evidence="2">Belongs to the OmpP1/FadL family.</text>
</comment>
<dbReference type="GO" id="GO:0009279">
    <property type="term" value="C:cell outer membrane"/>
    <property type="evidence" value="ECO:0007669"/>
    <property type="project" value="UniProtKB-SubCell"/>
</dbReference>
<evidence type="ECO:0000313" key="8">
    <source>
        <dbReference type="EMBL" id="OZV69723.1"/>
    </source>
</evidence>
<dbReference type="InterPro" id="IPR005017">
    <property type="entry name" value="OMPP1/FadL/TodX"/>
</dbReference>
<dbReference type="SUPFAM" id="SSF56935">
    <property type="entry name" value="Porins"/>
    <property type="match status" value="1"/>
</dbReference>
<dbReference type="AlphaFoldDB" id="A0A265UWN2"/>
<dbReference type="RefSeq" id="WP_094967315.1">
    <property type="nucleotide sequence ID" value="NZ_NGJN01000002.1"/>
</dbReference>
<name>A0A265UWN2_9FLAO</name>
<keyword evidence="5" id="KW-0732">Signal</keyword>
<gene>
    <name evidence="8" type="ORF">CA834_03620</name>
</gene>
<evidence type="ECO:0000256" key="4">
    <source>
        <dbReference type="ARBA" id="ARBA00022692"/>
    </source>
</evidence>
<sequence length="480" mass="51840">MKTTFLRSLILLFSIGLYAQTGHIMQGVGSFNMSMGGAATGQPLDISGALHWNPAAISAFDDKIIKFDLGLFYSSPEISSSLPAGLLFQEGDFGPGSPASPPVFGTTKDDRGVSYMPALAMLWGNADSKHTFGVSAFGISGFGVTFPQETNLPSDLEGNPNPDWNPNNSNPINWPQGLRGFGRIESDYMLLQVAGTWAYEISDKFSLGIQPNINYAALELEPNPLASPDFPESMGGSGRGYPKADRASAIGFGAQFGLFYDSGSGLKLGASYKTVQSFSAFDFDNTYLDGTAAPNVEFTMDYPAIASIGLGYSMENFDIALDFRRVYYEDTEGFEASGWEIGDNGFPTGAVKGFGWKNMSVVSAGLQFKGIDRLPLRVGYTYSSNPIDDDLAFFSAPATAIIKHAYQFGFSYEINPNWRLDAVYHYGESGNATEGRLLDPSQITPDNPLGEIPGTSVSYEMTTSMFMAGVNYTFTKKAKD</sequence>
<proteinExistence type="inferred from homology"/>
<dbReference type="PANTHER" id="PTHR35093">
    <property type="entry name" value="OUTER MEMBRANE PROTEIN NMB0088-RELATED"/>
    <property type="match status" value="1"/>
</dbReference>
<evidence type="ECO:0000256" key="3">
    <source>
        <dbReference type="ARBA" id="ARBA00022452"/>
    </source>
</evidence>
<dbReference type="OrthoDB" id="9922at2"/>
<evidence type="ECO:0000256" key="6">
    <source>
        <dbReference type="ARBA" id="ARBA00023136"/>
    </source>
</evidence>
<evidence type="ECO:0000256" key="1">
    <source>
        <dbReference type="ARBA" id="ARBA00004571"/>
    </source>
</evidence>
<keyword evidence="7" id="KW-0998">Cell outer membrane</keyword>
<reference evidence="8 9" key="1">
    <citation type="submission" date="2017-05" db="EMBL/GenBank/DDBJ databases">
        <title>The draft genome sequence of Idiomarina salinarum WNB302.</title>
        <authorList>
            <person name="Sun Y."/>
            <person name="Chen B."/>
            <person name="Du Z."/>
        </authorList>
    </citation>
    <scope>NUCLEOTIDE SEQUENCE [LARGE SCALE GENOMIC DNA]</scope>
    <source>
        <strain evidence="8 9">WNB302</strain>
    </source>
</reference>
<comment type="caution">
    <text evidence="8">The sequence shown here is derived from an EMBL/GenBank/DDBJ whole genome shotgun (WGS) entry which is preliminary data.</text>
</comment>
<dbReference type="Proteomes" id="UP000216840">
    <property type="component" value="Unassembled WGS sequence"/>
</dbReference>
<evidence type="ECO:0000313" key="9">
    <source>
        <dbReference type="Proteomes" id="UP000216840"/>
    </source>
</evidence>
<dbReference type="Pfam" id="PF03349">
    <property type="entry name" value="Toluene_X"/>
    <property type="match status" value="1"/>
</dbReference>